<gene>
    <name evidence="2" type="ORF">OL599_20740</name>
</gene>
<evidence type="ECO:0000313" key="3">
    <source>
        <dbReference type="Proteomes" id="UP001165679"/>
    </source>
</evidence>
<evidence type="ECO:0000313" key="2">
    <source>
        <dbReference type="EMBL" id="MCW3476999.1"/>
    </source>
</evidence>
<keyword evidence="3" id="KW-1185">Reference proteome</keyword>
<dbReference type="PANTHER" id="PTHR36456">
    <property type="entry name" value="UPF0232 PROTEIN SCO3875"/>
    <property type="match status" value="1"/>
</dbReference>
<dbReference type="Pfam" id="PF05258">
    <property type="entry name" value="DciA"/>
    <property type="match status" value="1"/>
</dbReference>
<sequence length="168" mass="17574">MATPSDDDKTAAAGKPGEPAGGARHVYGPRPVGALVPALTRPAFRRRGPATYQVVADWEVIVGPAIAAVTTPRKLFSGALSIACSGPMAMELQHLSEQLIGRINAHLGKIAVTRLRFIQDVPPPRPPAPKPRPVAVAAARAAVADLPPGELRNALEALGRAILTRRAQ</sequence>
<dbReference type="RefSeq" id="WP_264715862.1">
    <property type="nucleotide sequence ID" value="NZ_JAPDNT010000028.1"/>
</dbReference>
<dbReference type="InterPro" id="IPR007922">
    <property type="entry name" value="DciA-like"/>
</dbReference>
<accession>A0AA41YN72</accession>
<organism evidence="2 3">
    <name type="scientific">Limobrevibacterium gyesilva</name>
    <dbReference type="NCBI Taxonomy" id="2991712"/>
    <lineage>
        <taxon>Bacteria</taxon>
        <taxon>Pseudomonadati</taxon>
        <taxon>Pseudomonadota</taxon>
        <taxon>Alphaproteobacteria</taxon>
        <taxon>Acetobacterales</taxon>
        <taxon>Acetobacteraceae</taxon>
        <taxon>Limobrevibacterium</taxon>
    </lineage>
</organism>
<dbReference type="AlphaFoldDB" id="A0AA41YN72"/>
<comment type="caution">
    <text evidence="2">The sequence shown here is derived from an EMBL/GenBank/DDBJ whole genome shotgun (WGS) entry which is preliminary data.</text>
</comment>
<dbReference type="InterPro" id="IPR010593">
    <property type="entry name" value="DUF1159"/>
</dbReference>
<reference evidence="2" key="1">
    <citation type="submission" date="2022-09" db="EMBL/GenBank/DDBJ databases">
        <title>Rhodovastum sp. nov. RN2-1 isolated from soil in Seongnam, South Korea.</title>
        <authorList>
            <person name="Le N.T."/>
        </authorList>
    </citation>
    <scope>NUCLEOTIDE SEQUENCE</scope>
    <source>
        <strain evidence="2">RN2-1</strain>
    </source>
</reference>
<dbReference type="PANTHER" id="PTHR36456:SF1">
    <property type="entry name" value="UPF0232 PROTEIN SCO3875"/>
    <property type="match status" value="1"/>
</dbReference>
<dbReference type="PIRSF" id="PIRSF032064">
    <property type="entry name" value="UCP032064"/>
    <property type="match status" value="1"/>
</dbReference>
<proteinExistence type="predicted"/>
<reference evidence="2" key="2">
    <citation type="submission" date="2022-10" db="EMBL/GenBank/DDBJ databases">
        <authorList>
            <person name="Trinh H.N."/>
        </authorList>
    </citation>
    <scope>NUCLEOTIDE SEQUENCE</scope>
    <source>
        <strain evidence="2">RN2-1</strain>
    </source>
</reference>
<evidence type="ECO:0000256" key="1">
    <source>
        <dbReference type="SAM" id="MobiDB-lite"/>
    </source>
</evidence>
<dbReference type="Proteomes" id="UP001165679">
    <property type="component" value="Unassembled WGS sequence"/>
</dbReference>
<protein>
    <submittedName>
        <fullName evidence="2">DUF721 domain-containing protein</fullName>
    </submittedName>
</protein>
<dbReference type="EMBL" id="JAPDNT010000028">
    <property type="protein sequence ID" value="MCW3476999.1"/>
    <property type="molecule type" value="Genomic_DNA"/>
</dbReference>
<name>A0AA41YN72_9PROT</name>
<feature type="compositionally biased region" description="Low complexity" evidence="1">
    <location>
        <begin position="11"/>
        <end position="23"/>
    </location>
</feature>
<feature type="compositionally biased region" description="Basic and acidic residues" evidence="1">
    <location>
        <begin position="1"/>
        <end position="10"/>
    </location>
</feature>
<feature type="region of interest" description="Disordered" evidence="1">
    <location>
        <begin position="1"/>
        <end position="28"/>
    </location>
</feature>